<sequence>MPEEPTIIGVSGVYHPGRRCNVEFGPLAAHAVELSGATGTPKIGYLATACGDQEARLAQRQEAARLRGWRLNPLTLFMMPNVDDVEGYLFDQDLIWVDGGSVVNLLAVWRAHGLDEIFRRLWLSGKVLGGVSAGSMCWHAGGATDSFGPDLRPCINGLGFLPWGNGVHYGVNPQRRELLCRMVGEGLFPKAYSSENGVGIVYRGTEVSEFVCDRPDVYGWVTEQVPGKEGPEAFHEEPITPRRLPD</sequence>
<evidence type="ECO:0000256" key="4">
    <source>
        <dbReference type="ARBA" id="ARBA00022825"/>
    </source>
</evidence>
<keyword evidence="4" id="KW-0720">Serine protease</keyword>
<dbReference type="GeneID" id="29842295"/>
<dbReference type="InterPro" id="IPR029062">
    <property type="entry name" value="Class_I_gatase-like"/>
</dbReference>
<dbReference type="InterPro" id="IPR005320">
    <property type="entry name" value="Peptidase_S51"/>
</dbReference>
<dbReference type="CDD" id="cd03146">
    <property type="entry name" value="GAT1_Peptidase_E"/>
    <property type="match status" value="1"/>
</dbReference>
<dbReference type="Pfam" id="PF03575">
    <property type="entry name" value="Peptidase_S51"/>
    <property type="match status" value="1"/>
</dbReference>
<comment type="caution">
    <text evidence="5">The sequence shown here is derived from an EMBL/GenBank/DDBJ whole genome shotgun (WGS) entry which is preliminary data.</text>
</comment>
<proteinExistence type="inferred from homology"/>
<dbReference type="PANTHER" id="PTHR20842">
    <property type="entry name" value="PROTEASE S51 ALPHA-ASPARTYL DIPEPTIDASE"/>
    <property type="match status" value="1"/>
</dbReference>
<keyword evidence="6" id="KW-1185">Reference proteome</keyword>
<dbReference type="Proteomes" id="UP000005332">
    <property type="component" value="Unassembled WGS sequence"/>
</dbReference>
<keyword evidence="3" id="KW-0378">Hydrolase</keyword>
<evidence type="ECO:0000313" key="6">
    <source>
        <dbReference type="Proteomes" id="UP000005332"/>
    </source>
</evidence>
<dbReference type="Gene3D" id="3.40.50.880">
    <property type="match status" value="1"/>
</dbReference>
<dbReference type="RefSeq" id="WP_004811516.1">
    <property type="nucleotide sequence ID" value="NZ_JH165054.1"/>
</dbReference>
<dbReference type="PANTHER" id="PTHR20842:SF0">
    <property type="entry name" value="ALPHA-ASPARTYL DIPEPTIDASE"/>
    <property type="match status" value="1"/>
</dbReference>
<name>G4CZP6_9ACTN</name>
<evidence type="ECO:0000256" key="2">
    <source>
        <dbReference type="ARBA" id="ARBA00022670"/>
    </source>
</evidence>
<keyword evidence="2" id="KW-0645">Protease</keyword>
<evidence type="ECO:0000313" key="5">
    <source>
        <dbReference type="EMBL" id="EGY76965.1"/>
    </source>
</evidence>
<evidence type="ECO:0000256" key="1">
    <source>
        <dbReference type="ARBA" id="ARBA00006534"/>
    </source>
</evidence>
<organism evidence="5 6">
    <name type="scientific">Cutibacterium avidum ATCC 25577</name>
    <dbReference type="NCBI Taxonomy" id="997355"/>
    <lineage>
        <taxon>Bacteria</taxon>
        <taxon>Bacillati</taxon>
        <taxon>Actinomycetota</taxon>
        <taxon>Actinomycetes</taxon>
        <taxon>Propionibacteriales</taxon>
        <taxon>Propionibacteriaceae</taxon>
        <taxon>Cutibacterium</taxon>
    </lineage>
</organism>
<evidence type="ECO:0000256" key="3">
    <source>
        <dbReference type="ARBA" id="ARBA00022801"/>
    </source>
</evidence>
<dbReference type="AlphaFoldDB" id="G4CZP6"/>
<dbReference type="HOGENOM" id="CLU_067063_1_0_11"/>
<comment type="similarity">
    <text evidence="1">Belongs to the peptidase S51 family.</text>
</comment>
<protein>
    <submittedName>
        <fullName evidence="5">Peptidase E</fullName>
    </submittedName>
</protein>
<reference evidence="5 6" key="1">
    <citation type="submission" date="2011-06" db="EMBL/GenBank/DDBJ databases">
        <authorList>
            <person name="Muzny D."/>
            <person name="Qin X."/>
            <person name="Deng J."/>
            <person name="Jiang H."/>
            <person name="Liu Y."/>
            <person name="Qu J."/>
            <person name="Song X.-Z."/>
            <person name="Zhang L."/>
            <person name="Thornton R."/>
            <person name="Coyle M."/>
            <person name="Francisco L."/>
            <person name="Jackson L."/>
            <person name="Javaid M."/>
            <person name="Korchina V."/>
            <person name="Kovar C."/>
            <person name="Mata R."/>
            <person name="Mathew T."/>
            <person name="Ngo R."/>
            <person name="Nguyen L."/>
            <person name="Nguyen N."/>
            <person name="Okwuonu G."/>
            <person name="Ongeri F."/>
            <person name="Pham C."/>
            <person name="Simmons D."/>
            <person name="Wilczek-Boney K."/>
            <person name="Hale W."/>
            <person name="Jakkamsetti A."/>
            <person name="Pham P."/>
            <person name="Ruth R."/>
            <person name="San Lucas F."/>
            <person name="Warren J."/>
            <person name="Zhang J."/>
            <person name="Zhao Z."/>
            <person name="Zhou C."/>
            <person name="Zhu D."/>
            <person name="Lee S."/>
            <person name="Bess C."/>
            <person name="Blankenburg K."/>
            <person name="Forbes L."/>
            <person name="Fu Q."/>
            <person name="Gubbala S."/>
            <person name="Hirani K."/>
            <person name="Jayaseelan J.C."/>
            <person name="Lara F."/>
            <person name="Munidasa M."/>
            <person name="Palculict T."/>
            <person name="Patil S."/>
            <person name="Pu L.-L."/>
            <person name="Saada N."/>
            <person name="Tang L."/>
            <person name="Weissenberger G."/>
            <person name="Zhu Y."/>
            <person name="Hemphill L."/>
            <person name="Shang Y."/>
            <person name="Youmans B."/>
            <person name="Ayvaz T."/>
            <person name="Ross M."/>
            <person name="Santibanez J."/>
            <person name="Aqrawi P."/>
            <person name="Gross S."/>
            <person name="Joshi V."/>
            <person name="Fowler G."/>
            <person name="Nazareth L."/>
            <person name="Reid J."/>
            <person name="Worley K."/>
            <person name="Petrosino J."/>
            <person name="Highlander S."/>
            <person name="Gibbs R."/>
        </authorList>
    </citation>
    <scope>NUCLEOTIDE SEQUENCE [LARGE SCALE GENOMIC DNA]</scope>
    <source>
        <strain evidence="5 6">ATCC 25577</strain>
    </source>
</reference>
<dbReference type="GO" id="GO:0006508">
    <property type="term" value="P:proteolysis"/>
    <property type="evidence" value="ECO:0007669"/>
    <property type="project" value="UniProtKB-KW"/>
</dbReference>
<dbReference type="EMBL" id="AGBA01000015">
    <property type="protein sequence ID" value="EGY76965.1"/>
    <property type="molecule type" value="Genomic_DNA"/>
</dbReference>
<dbReference type="PATRIC" id="fig|997355.3.peg.1889"/>
<gene>
    <name evidence="5" type="ORF">HMPREF9153_1918</name>
</gene>
<dbReference type="GO" id="GO:0008236">
    <property type="term" value="F:serine-type peptidase activity"/>
    <property type="evidence" value="ECO:0007669"/>
    <property type="project" value="UniProtKB-KW"/>
</dbReference>
<accession>G4CZP6</accession>
<dbReference type="SUPFAM" id="SSF52317">
    <property type="entry name" value="Class I glutamine amidotransferase-like"/>
    <property type="match status" value="1"/>
</dbReference>